<protein>
    <submittedName>
        <fullName evidence="1">Uncharacterized protein</fullName>
    </submittedName>
</protein>
<gene>
    <name evidence="1" type="ORF">LSH36_203g00043</name>
</gene>
<keyword evidence="2" id="KW-1185">Reference proteome</keyword>
<evidence type="ECO:0000313" key="2">
    <source>
        <dbReference type="Proteomes" id="UP001208570"/>
    </source>
</evidence>
<dbReference type="Proteomes" id="UP001208570">
    <property type="component" value="Unassembled WGS sequence"/>
</dbReference>
<dbReference type="EMBL" id="JAODUP010000203">
    <property type="protein sequence ID" value="KAK2156860.1"/>
    <property type="molecule type" value="Genomic_DNA"/>
</dbReference>
<sequence length="45" mass="5359">MDRQHQQIWTETAGINAGKLEKHIFIKQTNTSMYNLCLKNIYYTL</sequence>
<proteinExistence type="predicted"/>
<dbReference type="AlphaFoldDB" id="A0AAD9JQR0"/>
<evidence type="ECO:0000313" key="1">
    <source>
        <dbReference type="EMBL" id="KAK2156860.1"/>
    </source>
</evidence>
<organism evidence="1 2">
    <name type="scientific">Paralvinella palmiformis</name>
    <dbReference type="NCBI Taxonomy" id="53620"/>
    <lineage>
        <taxon>Eukaryota</taxon>
        <taxon>Metazoa</taxon>
        <taxon>Spiralia</taxon>
        <taxon>Lophotrochozoa</taxon>
        <taxon>Annelida</taxon>
        <taxon>Polychaeta</taxon>
        <taxon>Sedentaria</taxon>
        <taxon>Canalipalpata</taxon>
        <taxon>Terebellida</taxon>
        <taxon>Terebelliformia</taxon>
        <taxon>Alvinellidae</taxon>
        <taxon>Paralvinella</taxon>
    </lineage>
</organism>
<name>A0AAD9JQR0_9ANNE</name>
<accession>A0AAD9JQR0</accession>
<reference evidence="1" key="1">
    <citation type="journal article" date="2023" name="Mol. Biol. Evol.">
        <title>Third-Generation Sequencing Reveals the Adaptive Role of the Epigenome in Three Deep-Sea Polychaetes.</title>
        <authorList>
            <person name="Perez M."/>
            <person name="Aroh O."/>
            <person name="Sun Y."/>
            <person name="Lan Y."/>
            <person name="Juniper S.K."/>
            <person name="Young C.R."/>
            <person name="Angers B."/>
            <person name="Qian P.Y."/>
        </authorList>
    </citation>
    <scope>NUCLEOTIDE SEQUENCE</scope>
    <source>
        <strain evidence="1">P08H-3</strain>
    </source>
</reference>
<comment type="caution">
    <text evidence="1">The sequence shown here is derived from an EMBL/GenBank/DDBJ whole genome shotgun (WGS) entry which is preliminary data.</text>
</comment>